<feature type="domain" description="F-box" evidence="1">
    <location>
        <begin position="1"/>
        <end position="49"/>
    </location>
</feature>
<dbReference type="AlphaFoldDB" id="A0A1X0RER0"/>
<organism evidence="2">
    <name type="scientific">Rhizopus microsporus var. microsporus</name>
    <dbReference type="NCBI Taxonomy" id="86635"/>
    <lineage>
        <taxon>Eukaryota</taxon>
        <taxon>Fungi</taxon>
        <taxon>Fungi incertae sedis</taxon>
        <taxon>Mucoromycota</taxon>
        <taxon>Mucoromycotina</taxon>
        <taxon>Mucoromycetes</taxon>
        <taxon>Mucorales</taxon>
        <taxon>Mucorineae</taxon>
        <taxon>Rhizopodaceae</taxon>
        <taxon>Rhizopus</taxon>
    </lineage>
</organism>
<dbReference type="OrthoDB" id="427974at2759"/>
<evidence type="ECO:0000259" key="1">
    <source>
        <dbReference type="PROSITE" id="PS50181"/>
    </source>
</evidence>
<evidence type="ECO:0000313" key="2">
    <source>
        <dbReference type="EMBL" id="ORE10502.1"/>
    </source>
</evidence>
<reference evidence="2" key="1">
    <citation type="journal article" date="2016" name="Proc. Natl. Acad. Sci. U.S.A.">
        <title>Lipid metabolic changes in an early divergent fungus govern the establishment of a mutualistic symbiosis with endobacteria.</title>
        <authorList>
            <person name="Lastovetsky O.A."/>
            <person name="Gaspar M.L."/>
            <person name="Mondo S.J."/>
            <person name="LaButti K.M."/>
            <person name="Sandor L."/>
            <person name="Grigoriev I.V."/>
            <person name="Henry S.A."/>
            <person name="Pawlowska T.E."/>
        </authorList>
    </citation>
    <scope>NUCLEOTIDE SEQUENCE [LARGE SCALE GENOMIC DNA]</scope>
    <source>
        <strain evidence="2">ATCC 52814</strain>
    </source>
</reference>
<proteinExistence type="predicted"/>
<dbReference type="InterPro" id="IPR001810">
    <property type="entry name" value="F-box_dom"/>
</dbReference>
<dbReference type="EMBL" id="KV921865">
    <property type="protein sequence ID" value="ORE10502.1"/>
    <property type="molecule type" value="Genomic_DNA"/>
</dbReference>
<protein>
    <recommendedName>
        <fullName evidence="1">F-box domain-containing protein</fullName>
    </recommendedName>
</protein>
<dbReference type="Gene3D" id="1.20.1280.50">
    <property type="match status" value="1"/>
</dbReference>
<dbReference type="VEuPathDB" id="FungiDB:BCV72DRAFT_301884"/>
<dbReference type="SUPFAM" id="SSF81383">
    <property type="entry name" value="F-box domain"/>
    <property type="match status" value="1"/>
</dbReference>
<dbReference type="PROSITE" id="PS50181">
    <property type="entry name" value="FBOX"/>
    <property type="match status" value="1"/>
</dbReference>
<name>A0A1X0RER0_RHIZD</name>
<dbReference type="Proteomes" id="UP000242414">
    <property type="component" value="Unassembled WGS sequence"/>
</dbReference>
<sequence>MLILGLPSEIQFIIISYIKQDNHLDLAPLAQTCTYYNKLLSDKFNWKHTIKLVQTDDNAQQYQLDYLMLAVNRQSSMNYNQLSSIAINDKQLARLTLNILKKSSRNLKVIQVCLPFELHAELYQTLSCLDTQLIHLSIRDSTCEYKRALNNVKSCLLPLIQSQSTLQTLDIPSFPSHELCYQHYRFPKLKSLTIALNHDVIWSQFKNMFPNLIELTFIITHLSQLTLVKSLLSDVSLFPWFKRLSIVSHEPLKQHVSKEELKSSLLQLEGLRRITAGWDIIALS</sequence>
<dbReference type="InterPro" id="IPR036047">
    <property type="entry name" value="F-box-like_dom_sf"/>
</dbReference>
<gene>
    <name evidence="2" type="ORF">BCV72DRAFT_301884</name>
</gene>
<accession>A0A1X0RER0</accession>